<dbReference type="AlphaFoldDB" id="A0A0F9KGN4"/>
<accession>A0A0F9KGN4</accession>
<name>A0A0F9KGN4_9ZZZZ</name>
<proteinExistence type="predicted"/>
<dbReference type="EMBL" id="LAZR01008076">
    <property type="protein sequence ID" value="KKM81108.1"/>
    <property type="molecule type" value="Genomic_DNA"/>
</dbReference>
<gene>
    <name evidence="1" type="ORF">LCGC14_1333130</name>
</gene>
<reference evidence="1" key="1">
    <citation type="journal article" date="2015" name="Nature">
        <title>Complex archaea that bridge the gap between prokaryotes and eukaryotes.</title>
        <authorList>
            <person name="Spang A."/>
            <person name="Saw J.H."/>
            <person name="Jorgensen S.L."/>
            <person name="Zaremba-Niedzwiedzka K."/>
            <person name="Martijn J."/>
            <person name="Lind A.E."/>
            <person name="van Eijk R."/>
            <person name="Schleper C."/>
            <person name="Guy L."/>
            <person name="Ettema T.J."/>
        </authorList>
    </citation>
    <scope>NUCLEOTIDE SEQUENCE</scope>
</reference>
<comment type="caution">
    <text evidence="1">The sequence shown here is derived from an EMBL/GenBank/DDBJ whole genome shotgun (WGS) entry which is preliminary data.</text>
</comment>
<protein>
    <submittedName>
        <fullName evidence="1">Uncharacterized protein</fullName>
    </submittedName>
</protein>
<evidence type="ECO:0000313" key="1">
    <source>
        <dbReference type="EMBL" id="KKM81108.1"/>
    </source>
</evidence>
<sequence length="89" mass="9669">MTDFGTLMREKAQSAREKPAPDVDMVSYILDTYPDLASLTAQLYDAASPFEALQEKATDPRVGLTQPVTVAEAEALNAALAACKEFMEK</sequence>
<organism evidence="1">
    <name type="scientific">marine sediment metagenome</name>
    <dbReference type="NCBI Taxonomy" id="412755"/>
    <lineage>
        <taxon>unclassified sequences</taxon>
        <taxon>metagenomes</taxon>
        <taxon>ecological metagenomes</taxon>
    </lineage>
</organism>